<dbReference type="GO" id="GO:0034599">
    <property type="term" value="P:cellular response to oxidative stress"/>
    <property type="evidence" value="ECO:0007669"/>
    <property type="project" value="TreeGrafter"/>
</dbReference>
<comment type="similarity">
    <text evidence="4">Belongs to the MsrA Met sulfoxide reductase family.</text>
</comment>
<evidence type="ECO:0000259" key="5">
    <source>
        <dbReference type="Pfam" id="PF01625"/>
    </source>
</evidence>
<evidence type="ECO:0000313" key="6">
    <source>
        <dbReference type="EMBL" id="RCL73898.1"/>
    </source>
</evidence>
<dbReference type="InterPro" id="IPR050162">
    <property type="entry name" value="MsrA_MetSO_reductase"/>
</dbReference>
<dbReference type="GO" id="GO:0008113">
    <property type="term" value="F:peptide-methionine (S)-S-oxide reductase activity"/>
    <property type="evidence" value="ECO:0007669"/>
    <property type="project" value="UniProtKB-UniRule"/>
</dbReference>
<comment type="function">
    <text evidence="4">Has an important function as a repair enzyme for proteins that have been inactivated by oxidation. Catalyzes the reversible oxidation-reduction of methionine sulfoxide in proteins to methionine.</text>
</comment>
<dbReference type="NCBIfam" id="TIGR00401">
    <property type="entry name" value="msrA"/>
    <property type="match status" value="1"/>
</dbReference>
<accession>A0A368DPX7</accession>
<proteinExistence type="inferred from homology"/>
<comment type="catalytic activity">
    <reaction evidence="2 4">
        <text>L-methionyl-[protein] + [thioredoxin]-disulfide + H2O = L-methionyl-(S)-S-oxide-[protein] + [thioredoxin]-dithiol</text>
        <dbReference type="Rhea" id="RHEA:14217"/>
        <dbReference type="Rhea" id="RHEA-COMP:10698"/>
        <dbReference type="Rhea" id="RHEA-COMP:10700"/>
        <dbReference type="Rhea" id="RHEA-COMP:12313"/>
        <dbReference type="Rhea" id="RHEA-COMP:12315"/>
        <dbReference type="ChEBI" id="CHEBI:15377"/>
        <dbReference type="ChEBI" id="CHEBI:16044"/>
        <dbReference type="ChEBI" id="CHEBI:29950"/>
        <dbReference type="ChEBI" id="CHEBI:44120"/>
        <dbReference type="ChEBI" id="CHEBI:50058"/>
        <dbReference type="EC" id="1.8.4.11"/>
    </reaction>
</comment>
<dbReference type="EMBL" id="QOQD01000004">
    <property type="protein sequence ID" value="RCL73898.1"/>
    <property type="molecule type" value="Genomic_DNA"/>
</dbReference>
<dbReference type="HAMAP" id="MF_01401">
    <property type="entry name" value="MsrA"/>
    <property type="match status" value="1"/>
</dbReference>
<feature type="domain" description="Peptide methionine sulphoxide reductase MsrA" evidence="5">
    <location>
        <begin position="9"/>
        <end position="151"/>
    </location>
</feature>
<dbReference type="InterPro" id="IPR036509">
    <property type="entry name" value="Met_Sox_Rdtase_MsrA_sf"/>
</dbReference>
<dbReference type="GO" id="GO:0033744">
    <property type="term" value="F:L-methionine:thioredoxin-disulfide S-oxidoreductase activity"/>
    <property type="evidence" value="ECO:0007669"/>
    <property type="project" value="RHEA"/>
</dbReference>
<dbReference type="EC" id="1.8.4.11" evidence="4"/>
<feature type="active site" evidence="4">
    <location>
        <position position="15"/>
    </location>
</feature>
<dbReference type="Gene3D" id="3.30.1060.10">
    <property type="entry name" value="Peptide methionine sulphoxide reductase MsrA"/>
    <property type="match status" value="1"/>
</dbReference>
<dbReference type="AlphaFoldDB" id="A0A368DPX7"/>
<name>A0A368DPX7_9PROT</name>
<organism evidence="6 7">
    <name type="scientific">PS1 clade bacterium</name>
    <dbReference type="NCBI Taxonomy" id="2175152"/>
    <lineage>
        <taxon>Bacteria</taxon>
        <taxon>Pseudomonadati</taxon>
        <taxon>Pseudomonadota</taxon>
        <taxon>Alphaproteobacteria</taxon>
        <taxon>PS1 clade</taxon>
    </lineage>
</organism>
<comment type="catalytic activity">
    <reaction evidence="3 4">
        <text>[thioredoxin]-disulfide + L-methionine + H2O = L-methionine (S)-S-oxide + [thioredoxin]-dithiol</text>
        <dbReference type="Rhea" id="RHEA:19993"/>
        <dbReference type="Rhea" id="RHEA-COMP:10698"/>
        <dbReference type="Rhea" id="RHEA-COMP:10700"/>
        <dbReference type="ChEBI" id="CHEBI:15377"/>
        <dbReference type="ChEBI" id="CHEBI:29950"/>
        <dbReference type="ChEBI" id="CHEBI:50058"/>
        <dbReference type="ChEBI" id="CHEBI:57844"/>
        <dbReference type="ChEBI" id="CHEBI:58772"/>
        <dbReference type="EC" id="1.8.4.11"/>
    </reaction>
</comment>
<evidence type="ECO:0000313" key="7">
    <source>
        <dbReference type="Proteomes" id="UP000253570"/>
    </source>
</evidence>
<evidence type="ECO:0000256" key="1">
    <source>
        <dbReference type="ARBA" id="ARBA00023002"/>
    </source>
</evidence>
<keyword evidence="1 4" id="KW-0560">Oxidoreductase</keyword>
<gene>
    <name evidence="4 6" type="primary">msrA</name>
    <name evidence="6" type="ORF">DBW71_02170</name>
</gene>
<protein>
    <recommendedName>
        <fullName evidence="4">Peptide methionine sulfoxide reductase MsrA</fullName>
        <shortName evidence="4">Protein-methionine-S-oxide reductase</shortName>
        <ecNumber evidence="4">1.8.4.11</ecNumber>
    </recommendedName>
    <alternativeName>
        <fullName evidence="4">Peptide-methionine (S)-S-oxide reductase</fullName>
        <shortName evidence="4">Peptide Met(O) reductase</shortName>
    </alternativeName>
</protein>
<dbReference type="Pfam" id="PF01625">
    <property type="entry name" value="PMSR"/>
    <property type="match status" value="1"/>
</dbReference>
<dbReference type="GO" id="GO:0005737">
    <property type="term" value="C:cytoplasm"/>
    <property type="evidence" value="ECO:0007669"/>
    <property type="project" value="TreeGrafter"/>
</dbReference>
<comment type="caution">
    <text evidence="6">The sequence shown here is derived from an EMBL/GenBank/DDBJ whole genome shotgun (WGS) entry which is preliminary data.</text>
</comment>
<evidence type="ECO:0000256" key="4">
    <source>
        <dbReference type="HAMAP-Rule" id="MF_01401"/>
    </source>
</evidence>
<dbReference type="Proteomes" id="UP000253570">
    <property type="component" value="Unassembled WGS sequence"/>
</dbReference>
<dbReference type="SUPFAM" id="SSF55068">
    <property type="entry name" value="Peptide methionine sulfoxide reductase"/>
    <property type="match status" value="1"/>
</dbReference>
<evidence type="ECO:0000256" key="3">
    <source>
        <dbReference type="ARBA" id="ARBA00048782"/>
    </source>
</evidence>
<dbReference type="PANTHER" id="PTHR42799">
    <property type="entry name" value="MITOCHONDRIAL PEPTIDE METHIONINE SULFOXIDE REDUCTASE"/>
    <property type="match status" value="1"/>
</dbReference>
<evidence type="ECO:0000256" key="2">
    <source>
        <dbReference type="ARBA" id="ARBA00047806"/>
    </source>
</evidence>
<dbReference type="PANTHER" id="PTHR42799:SF2">
    <property type="entry name" value="MITOCHONDRIAL PEPTIDE METHIONINE SULFOXIDE REDUCTASE"/>
    <property type="match status" value="1"/>
</dbReference>
<reference evidence="6 7" key="1">
    <citation type="journal article" date="2018" name="Microbiome">
        <title>Fine metagenomic profile of the Mediterranean stratified and mixed water columns revealed by assembly and recruitment.</title>
        <authorList>
            <person name="Haro-Moreno J.M."/>
            <person name="Lopez-Perez M."/>
            <person name="De La Torre J.R."/>
            <person name="Picazo A."/>
            <person name="Camacho A."/>
            <person name="Rodriguez-Valera F."/>
        </authorList>
    </citation>
    <scope>NUCLEOTIDE SEQUENCE [LARGE SCALE GENOMIC DNA]</scope>
    <source>
        <strain evidence="6">MED-G57</strain>
    </source>
</reference>
<sequence>MPETNSQIVFFGAGCFWHIEKIFHFTDGVLSTEVGYAGGTKSDPTYEEVCTGTTGHAEVVKVQFDENIISFDDLLNIFWDIHDPTQVNRQGFDIGSQYRSCVFTNNTSHKDTYNEQLDKLNKSMTYSKEIATILYTDLVYYPAEEYHQKYLFR</sequence>
<dbReference type="InterPro" id="IPR002569">
    <property type="entry name" value="Met_Sox_Rdtase_MsrA_dom"/>
</dbReference>